<keyword evidence="1" id="KW-1133">Transmembrane helix</keyword>
<dbReference type="Proteomes" id="UP000217141">
    <property type="component" value="Chromosome II"/>
</dbReference>
<sequence>MRAHLVRLGWFVGIWTASVAALLLVSLGLRYWLV</sequence>
<gene>
    <name evidence="2" type="ORF">CJD35_17280</name>
</gene>
<keyword evidence="1" id="KW-0472">Membrane</keyword>
<dbReference type="KEGG" id="shyd:CJD35_17280"/>
<feature type="transmembrane region" description="Helical" evidence="1">
    <location>
        <begin position="12"/>
        <end position="33"/>
    </location>
</feature>
<dbReference type="InterPro" id="IPR018895">
    <property type="entry name" value="DUF2474"/>
</dbReference>
<accession>A0A249MYN2</accession>
<proteinExistence type="predicted"/>
<name>A0A249MYN2_SPHXE</name>
<dbReference type="AlphaFoldDB" id="A0A249MYN2"/>
<evidence type="ECO:0000313" key="2">
    <source>
        <dbReference type="EMBL" id="ASY46229.1"/>
    </source>
</evidence>
<reference evidence="2 3" key="1">
    <citation type="submission" date="2017-08" db="EMBL/GenBank/DDBJ databases">
        <title>Whole Genome Sequence of Sphingobium hydrophobicum C1: Insights into Adaption to the Electronic-waste Contaminated Sediment.</title>
        <authorList>
            <person name="Song D."/>
            <person name="Chen X."/>
            <person name="Xu M."/>
        </authorList>
    </citation>
    <scope>NUCLEOTIDE SEQUENCE [LARGE SCALE GENOMIC DNA]</scope>
    <source>
        <strain evidence="2 3">C1</strain>
    </source>
</reference>
<evidence type="ECO:0000313" key="3">
    <source>
        <dbReference type="Proteomes" id="UP000217141"/>
    </source>
</evidence>
<protein>
    <submittedName>
        <fullName evidence="2">DUF2474 domain-containing protein</fullName>
    </submittedName>
</protein>
<dbReference type="Pfam" id="PF10617">
    <property type="entry name" value="DUF2474"/>
    <property type="match status" value="1"/>
</dbReference>
<organism evidence="2 3">
    <name type="scientific">Sphingobium xenophagum</name>
    <dbReference type="NCBI Taxonomy" id="121428"/>
    <lineage>
        <taxon>Bacteria</taxon>
        <taxon>Pseudomonadati</taxon>
        <taxon>Pseudomonadota</taxon>
        <taxon>Alphaproteobacteria</taxon>
        <taxon>Sphingomonadales</taxon>
        <taxon>Sphingomonadaceae</taxon>
        <taxon>Sphingobium</taxon>
    </lineage>
</organism>
<dbReference type="RefSeq" id="WP_017181615.1">
    <property type="nucleotide sequence ID" value="NZ_CP022746.1"/>
</dbReference>
<evidence type="ECO:0000256" key="1">
    <source>
        <dbReference type="SAM" id="Phobius"/>
    </source>
</evidence>
<dbReference type="EMBL" id="CP022746">
    <property type="protein sequence ID" value="ASY46229.1"/>
    <property type="molecule type" value="Genomic_DNA"/>
</dbReference>
<keyword evidence="1" id="KW-0812">Transmembrane</keyword>